<evidence type="ECO:0000313" key="4">
    <source>
        <dbReference type="RefSeq" id="XP_022252188.1"/>
    </source>
</evidence>
<dbReference type="PANTHER" id="PTHR10155">
    <property type="entry name" value="PHOSPHATIDYLINOSITOL 3-KINASE REGULATORY SUBUNIT"/>
    <property type="match status" value="1"/>
</dbReference>
<dbReference type="RefSeq" id="XP_022252188.1">
    <property type="nucleotide sequence ID" value="XM_022396480.1"/>
</dbReference>
<dbReference type="Pfam" id="PF16454">
    <property type="entry name" value="PI3K_P85_iSH2"/>
    <property type="match status" value="1"/>
</dbReference>
<dbReference type="Gene3D" id="1.10.287.1490">
    <property type="match status" value="1"/>
</dbReference>
<accession>A0ABM1T8I2</accession>
<keyword evidence="1" id="KW-0727">SH2 domain</keyword>
<dbReference type="PANTHER" id="PTHR10155:SF10">
    <property type="entry name" value="PI3K21B, ISOFORM B"/>
    <property type="match status" value="1"/>
</dbReference>
<dbReference type="Proteomes" id="UP000694941">
    <property type="component" value="Unplaced"/>
</dbReference>
<proteinExistence type="predicted"/>
<name>A0ABM1T8I2_LIMPO</name>
<keyword evidence="3" id="KW-1185">Reference proteome</keyword>
<dbReference type="InterPro" id="IPR036860">
    <property type="entry name" value="SH2_dom_sf"/>
</dbReference>
<evidence type="ECO:0000256" key="1">
    <source>
        <dbReference type="ARBA" id="ARBA00022999"/>
    </source>
</evidence>
<feature type="domain" description="PI3K regulatory subunit p85-related inter-SH2" evidence="2">
    <location>
        <begin position="63"/>
        <end position="221"/>
    </location>
</feature>
<dbReference type="GeneID" id="106468174"/>
<feature type="non-terminal residue" evidence="4">
    <location>
        <position position="1"/>
    </location>
</feature>
<evidence type="ECO:0000259" key="2">
    <source>
        <dbReference type="Pfam" id="PF16454"/>
    </source>
</evidence>
<gene>
    <name evidence="4" type="primary">LOC106468174</name>
</gene>
<reference evidence="4" key="1">
    <citation type="submission" date="2025-08" db="UniProtKB">
        <authorList>
            <consortium name="RefSeq"/>
        </authorList>
    </citation>
    <scope>IDENTIFICATION</scope>
    <source>
        <tissue evidence="4">Muscle</tissue>
    </source>
</reference>
<dbReference type="PRINTS" id="PR00678">
    <property type="entry name" value="PI3KINASEP85"/>
</dbReference>
<dbReference type="InterPro" id="IPR032498">
    <property type="entry name" value="PI3K_P85_iSH2"/>
</dbReference>
<evidence type="ECO:0000313" key="3">
    <source>
        <dbReference type="Proteomes" id="UP000694941"/>
    </source>
</evidence>
<sequence>FRKGGTSKLIRIYHKNGNFGFSEPLKFNSVVELINYYRTVPLSQYNKTLDLKLLYPVSRFDQAENQEESTTEVEIGAQNVMEVNNVYIQKTEQQGHLCEDYNNTFHELQLQRQALDAIDETVALFGEHIQLYTEHQQKAIQHEMIGFTEKIDLLKKSLGTIQESTTRLENDFKHRASYNQLLEMEINSLKPDLNLLHKKHEQLEMSLIGKQSQKERIENFFQDPHVIAKEKARQTKIISITGRKLKKNVSFFRADGKVGHCLIHKTGKGYGFAEPYDVHPTLKSLVLHYAQNSLEEHNVSLQTTLKHPVFAVQPDHFVSFSI</sequence>
<dbReference type="SUPFAM" id="SSF55550">
    <property type="entry name" value="SH2 domain"/>
    <property type="match status" value="2"/>
</dbReference>
<organism evidence="3 4">
    <name type="scientific">Limulus polyphemus</name>
    <name type="common">Atlantic horseshoe crab</name>
    <dbReference type="NCBI Taxonomy" id="6850"/>
    <lineage>
        <taxon>Eukaryota</taxon>
        <taxon>Metazoa</taxon>
        <taxon>Ecdysozoa</taxon>
        <taxon>Arthropoda</taxon>
        <taxon>Chelicerata</taxon>
        <taxon>Merostomata</taxon>
        <taxon>Xiphosura</taxon>
        <taxon>Limulidae</taxon>
        <taxon>Limulus</taxon>
    </lineage>
</organism>
<dbReference type="Gene3D" id="3.30.505.10">
    <property type="entry name" value="SH2 domain"/>
    <property type="match status" value="2"/>
</dbReference>
<protein>
    <submittedName>
        <fullName evidence="4">Phosphatidylinositol 3-kinase regulatory subunit gamma-like</fullName>
    </submittedName>
</protein>